<keyword evidence="1" id="KW-0472">Membrane</keyword>
<feature type="transmembrane region" description="Helical" evidence="1">
    <location>
        <begin position="40"/>
        <end position="58"/>
    </location>
</feature>
<name>A0A150M6J4_9BACI</name>
<sequence>MRHLSTPSRLRSDGFRRSLSLRNSRADPRIPAFARKGKGLFVPVLFGPPLFFSMGLFPDPMKKNIGKRAKKLTGCFGTVGSAIFLSNPARHGIETGAAARGNPYFAALVTKPETGFVPMFAAAAFFASPGNFSSPPPETRRKV</sequence>
<gene>
    <name evidence="2" type="ORF">B4135_1969</name>
</gene>
<dbReference type="AlphaFoldDB" id="A0A150M6J4"/>
<evidence type="ECO:0000256" key="1">
    <source>
        <dbReference type="SAM" id="Phobius"/>
    </source>
</evidence>
<protein>
    <submittedName>
        <fullName evidence="2">Uncharacterized protein</fullName>
    </submittedName>
</protein>
<evidence type="ECO:0000313" key="3">
    <source>
        <dbReference type="Proteomes" id="UP000075683"/>
    </source>
</evidence>
<keyword evidence="1" id="KW-0812">Transmembrane</keyword>
<dbReference type="STRING" id="301148.B4135_1969"/>
<dbReference type="EMBL" id="LQYT01000036">
    <property type="protein sequence ID" value="KYD20193.1"/>
    <property type="molecule type" value="Genomic_DNA"/>
</dbReference>
<accession>A0A150M6J4</accession>
<organism evidence="2 3">
    <name type="scientific">Caldibacillus debilis</name>
    <dbReference type="NCBI Taxonomy" id="301148"/>
    <lineage>
        <taxon>Bacteria</taxon>
        <taxon>Bacillati</taxon>
        <taxon>Bacillota</taxon>
        <taxon>Bacilli</taxon>
        <taxon>Bacillales</taxon>
        <taxon>Bacillaceae</taxon>
        <taxon>Caldibacillus</taxon>
    </lineage>
</organism>
<proteinExistence type="predicted"/>
<keyword evidence="1" id="KW-1133">Transmembrane helix</keyword>
<comment type="caution">
    <text evidence="2">The sequence shown here is derived from an EMBL/GenBank/DDBJ whole genome shotgun (WGS) entry which is preliminary data.</text>
</comment>
<reference evidence="2 3" key="1">
    <citation type="submission" date="2016-01" db="EMBL/GenBank/DDBJ databases">
        <title>Draft Genome Sequences of Seven Thermophilic Sporeformers Isolated from Foods.</title>
        <authorList>
            <person name="Berendsen E.M."/>
            <person name="Wells-Bennik M.H."/>
            <person name="Krawcyk A.O."/>
            <person name="De Jong A."/>
            <person name="Holsappel S."/>
            <person name="Eijlander R.T."/>
            <person name="Kuipers O.P."/>
        </authorList>
    </citation>
    <scope>NUCLEOTIDE SEQUENCE [LARGE SCALE GENOMIC DNA]</scope>
    <source>
        <strain evidence="2 3">B4135</strain>
    </source>
</reference>
<evidence type="ECO:0000313" key="2">
    <source>
        <dbReference type="EMBL" id="KYD20193.1"/>
    </source>
</evidence>
<dbReference type="Proteomes" id="UP000075683">
    <property type="component" value="Unassembled WGS sequence"/>
</dbReference>